<evidence type="ECO:0000313" key="2">
    <source>
        <dbReference type="Proteomes" id="UP000254938"/>
    </source>
</evidence>
<proteinExistence type="predicted"/>
<organism evidence="1 2">
    <name type="scientific">Klebsiella pneumoniae</name>
    <dbReference type="NCBI Taxonomy" id="573"/>
    <lineage>
        <taxon>Bacteria</taxon>
        <taxon>Pseudomonadati</taxon>
        <taxon>Pseudomonadota</taxon>
        <taxon>Gammaproteobacteria</taxon>
        <taxon>Enterobacterales</taxon>
        <taxon>Enterobacteriaceae</taxon>
        <taxon>Klebsiella/Raoultella group</taxon>
        <taxon>Klebsiella</taxon>
        <taxon>Klebsiella pneumoniae complex</taxon>
    </lineage>
</organism>
<dbReference type="SUPFAM" id="SSF53850">
    <property type="entry name" value="Periplasmic binding protein-like II"/>
    <property type="match status" value="1"/>
</dbReference>
<gene>
    <name evidence="1" type="ORF">NCTC9140_00592</name>
</gene>
<sequence length="85" mass="9221">MVQNGPNSENGKKLINFLLDKPAQSSVSARSWGLPVRSDVAPDDANFKAAKAALDGVKSWEPNWDDVAVSLSADIARWHKVTDSE</sequence>
<accession>A0A377TIX5</accession>
<dbReference type="Proteomes" id="UP000254938">
    <property type="component" value="Unassembled WGS sequence"/>
</dbReference>
<protein>
    <submittedName>
        <fullName evidence="1">2-aminoethylphosphonate ABC transporter periplasmic binding component</fullName>
    </submittedName>
</protein>
<name>A0A377TIX5_KLEPN</name>
<dbReference type="EMBL" id="UGKQ01000007">
    <property type="protein sequence ID" value="STS78956.1"/>
    <property type="molecule type" value="Genomic_DNA"/>
</dbReference>
<dbReference type="Gene3D" id="3.40.190.10">
    <property type="entry name" value="Periplasmic binding protein-like II"/>
    <property type="match status" value="2"/>
</dbReference>
<evidence type="ECO:0000313" key="1">
    <source>
        <dbReference type="EMBL" id="STS78956.1"/>
    </source>
</evidence>
<reference evidence="1 2" key="1">
    <citation type="submission" date="2018-06" db="EMBL/GenBank/DDBJ databases">
        <authorList>
            <consortium name="Pathogen Informatics"/>
            <person name="Doyle S."/>
        </authorList>
    </citation>
    <scope>NUCLEOTIDE SEQUENCE [LARGE SCALE GENOMIC DNA]</scope>
    <source>
        <strain evidence="1 2">NCTC9140</strain>
    </source>
</reference>
<dbReference type="AlphaFoldDB" id="A0A377TIX5"/>